<dbReference type="InterPro" id="IPR001775">
    <property type="entry name" value="GspD/PilQ"/>
</dbReference>
<feature type="compositionally biased region" description="Basic and acidic residues" evidence="5">
    <location>
        <begin position="363"/>
        <end position="374"/>
    </location>
</feature>
<feature type="compositionally biased region" description="Low complexity" evidence="5">
    <location>
        <begin position="459"/>
        <end position="488"/>
    </location>
</feature>
<keyword evidence="3" id="KW-0472">Membrane</keyword>
<feature type="region of interest" description="Disordered" evidence="5">
    <location>
        <begin position="363"/>
        <end position="416"/>
    </location>
</feature>
<dbReference type="GO" id="GO:0009306">
    <property type="term" value="P:protein secretion"/>
    <property type="evidence" value="ECO:0007669"/>
    <property type="project" value="InterPro"/>
</dbReference>
<dbReference type="Pfam" id="PF00263">
    <property type="entry name" value="Secretin"/>
    <property type="match status" value="1"/>
</dbReference>
<reference evidence="8 9" key="1">
    <citation type="submission" date="2006-11" db="EMBL/GenBank/DDBJ databases">
        <authorList>
            <person name="Giovannoni S."/>
            <person name="Vergin K."/>
            <person name="Ferriera S."/>
            <person name="Johnson J."/>
            <person name="Kravitz S."/>
            <person name="Beeson K."/>
            <person name="Sutton G."/>
            <person name="Rogers Y.-H."/>
            <person name="Friedman R."/>
            <person name="Frazier M."/>
            <person name="Venter J.C."/>
        </authorList>
    </citation>
    <scope>NUCLEOTIDE SEQUENCE [LARGE SCALE GENOMIC DNA]</scope>
    <source>
        <strain evidence="8 9">HTCC2181</strain>
    </source>
</reference>
<evidence type="ECO:0000313" key="9">
    <source>
        <dbReference type="Proteomes" id="UP000054262"/>
    </source>
</evidence>
<protein>
    <submittedName>
        <fullName evidence="8">General secretion pathway protein D</fullName>
    </submittedName>
</protein>
<feature type="compositionally biased region" description="Low complexity" evidence="5">
    <location>
        <begin position="391"/>
        <end position="401"/>
    </location>
</feature>
<dbReference type="GO" id="GO:0016020">
    <property type="term" value="C:membrane"/>
    <property type="evidence" value="ECO:0007669"/>
    <property type="project" value="UniProtKB-SubCell"/>
</dbReference>
<dbReference type="InterPro" id="IPR050810">
    <property type="entry name" value="Bact_Secretion_Sys_Channel"/>
</dbReference>
<dbReference type="Proteomes" id="UP000054262">
    <property type="component" value="Unassembled WGS sequence"/>
</dbReference>
<dbReference type="InterPro" id="IPR004846">
    <property type="entry name" value="T2SS/T3SS_dom"/>
</dbReference>
<sequence>MNKLTFLIAMNCLALAGVSASLLGPIINDDGFVSDLKTNLENKKAALVSYFKPSPNDLNLKVINPPPALLEEKLDKPPEDPLNLSPQYDLLSEKKNNPVVVKEKPIQSSGDDIFEKITNSSTAKKSTSISAVVKDENPYVDPTSGEEKTEPVVTKENKADTLTKNVALSADDNATKNPILDEIPLPASRLIELPNISIVEVEALIDDIVFELKMNEGFNVVPISLSTSVPEVEDVIFYSAIQRKLEENVYENMYFGYMKRPRRTPQLNVYSTKSVDGEILPNTLNTNMFIGDLIKKVSTKTLEYESSLSVKDLDFKLINLSYVDPDGALFGLKAMGFSVITDSAALWADNSFRGKLGLPLTAEEKKNNEMDSAPKKNTSSNSDDVFDKLNKTNTTKSSNNLYSDSASDNVEDDTEQSNAIEYLPSAIKASRLPMIVKMPSPDAKSTGLVGGNTLNKYLSQQSSTTSTTDTYTDSTTTPTSSQLTSPPTADLPVPLAGQVSSQLLVIYNPNDQKALLRVNKAISELIDRPAKQILIEGIVLEIASSELSKLGVNWSTTRTNGSIISLGTLAEITSVAAGSAAASVAYTTAGGTGAGPSFAANLEALITKTKSQVLSKPSLMTLDNRQASIKVGTNIPIAASVTTAVGASTAGFTYLPVGIMLNIRPRISDDNQEISMLIDATISQKVDDEDVIIYNSTGVAMASAPTTTLRKIQTYARVNNESPLIIAGLVSKQKTMTTTGVPVLSSIPLLGGLFSFESPSNVDTEVVLIITPTIIEGEDNTIKLGNFDKDFTDSEDLFKNNYRITNKDTSGVKSILSNNIFKAFQAKLDILRSEKPSKFEVEPFNGWAEGKIPGEESFIAGKIGEIEKRIDLADDIKSEQIKFTRKNTRNILEKISLDSLLAYYGENENNFFVANPGKALLIAFDGYQSPDGNLLDSIVPEISMVDCKDRKDWKRLLWETNFDNGHMKKTLVIHSPEDVELLKRAIATNLIINNNGGLDQLSIKHFKEGRPIRLPDNLSETPVNIDYNTAYYFANTEFFINNFYNKLDDQLKIIDFALDER</sequence>
<evidence type="ECO:0000256" key="3">
    <source>
        <dbReference type="ARBA" id="ARBA00023136"/>
    </source>
</evidence>
<keyword evidence="9" id="KW-1185">Reference proteome</keyword>
<keyword evidence="2 6" id="KW-0732">Signal</keyword>
<feature type="region of interest" description="Disordered" evidence="5">
    <location>
        <begin position="459"/>
        <end position="490"/>
    </location>
</feature>
<dbReference type="EMBL" id="AAUX01000001">
    <property type="protein sequence ID" value="EAV47361.1"/>
    <property type="molecule type" value="Genomic_DNA"/>
</dbReference>
<evidence type="ECO:0000256" key="1">
    <source>
        <dbReference type="ARBA" id="ARBA00004370"/>
    </source>
</evidence>
<dbReference type="PANTHER" id="PTHR30332:SF24">
    <property type="entry name" value="SECRETIN GSPD-RELATED"/>
    <property type="match status" value="1"/>
</dbReference>
<feature type="signal peptide" evidence="6">
    <location>
        <begin position="1"/>
        <end position="16"/>
    </location>
</feature>
<comment type="similarity">
    <text evidence="4">Belongs to the bacterial secretin family.</text>
</comment>
<feature type="domain" description="Type II/III secretion system secretin-like" evidence="7">
    <location>
        <begin position="604"/>
        <end position="776"/>
    </location>
</feature>
<evidence type="ECO:0000256" key="5">
    <source>
        <dbReference type="SAM" id="MobiDB-lite"/>
    </source>
</evidence>
<dbReference type="GO" id="GO:0015627">
    <property type="term" value="C:type II protein secretion system complex"/>
    <property type="evidence" value="ECO:0007669"/>
    <property type="project" value="TreeGrafter"/>
</dbReference>
<name>A0P751_9PROT</name>
<proteinExistence type="inferred from homology"/>
<evidence type="ECO:0000256" key="4">
    <source>
        <dbReference type="RuleBase" id="RU004003"/>
    </source>
</evidence>
<comment type="subcellular location">
    <subcellularLocation>
        <location evidence="1">Membrane</location>
    </subcellularLocation>
</comment>
<dbReference type="PRINTS" id="PR00811">
    <property type="entry name" value="BCTERIALGSPD"/>
</dbReference>
<accession>A0P751</accession>
<dbReference type="OrthoDB" id="9775455at2"/>
<evidence type="ECO:0000313" key="8">
    <source>
        <dbReference type="EMBL" id="EAV47361.1"/>
    </source>
</evidence>
<comment type="caution">
    <text evidence="8">The sequence shown here is derived from an EMBL/GenBank/DDBJ whole genome shotgun (WGS) entry which is preliminary data.</text>
</comment>
<evidence type="ECO:0000259" key="7">
    <source>
        <dbReference type="Pfam" id="PF00263"/>
    </source>
</evidence>
<evidence type="ECO:0000256" key="2">
    <source>
        <dbReference type="ARBA" id="ARBA00022729"/>
    </source>
</evidence>
<gene>
    <name evidence="8" type="ORF">MB2181_04770</name>
</gene>
<dbReference type="PANTHER" id="PTHR30332">
    <property type="entry name" value="PROBABLE GENERAL SECRETION PATHWAY PROTEIN D"/>
    <property type="match status" value="1"/>
</dbReference>
<dbReference type="AlphaFoldDB" id="A0P751"/>
<organism evidence="8 9">
    <name type="scientific">Methylophilales bacterium HTCC2181</name>
    <dbReference type="NCBI Taxonomy" id="383631"/>
    <lineage>
        <taxon>Bacteria</taxon>
        <taxon>Pseudomonadati</taxon>
        <taxon>Pseudomonadota</taxon>
        <taxon>Betaproteobacteria</taxon>
        <taxon>Nitrosomonadales</taxon>
        <taxon>OM43 clade</taxon>
    </lineage>
</organism>
<evidence type="ECO:0000256" key="6">
    <source>
        <dbReference type="SAM" id="SignalP"/>
    </source>
</evidence>
<feature type="chain" id="PRO_5002628381" evidence="6">
    <location>
        <begin position="17"/>
        <end position="1061"/>
    </location>
</feature>